<reference evidence="11 12" key="1">
    <citation type="journal article" date="2015" name="Genome Biol. Evol.">
        <title>The genome of winter moth (Operophtera brumata) provides a genomic perspective on sexual dimorphism and phenology.</title>
        <authorList>
            <person name="Derks M.F."/>
            <person name="Smit S."/>
            <person name="Salis L."/>
            <person name="Schijlen E."/>
            <person name="Bossers A."/>
            <person name="Mateman C."/>
            <person name="Pijl A.S."/>
            <person name="de Ridder D."/>
            <person name="Groenen M.A."/>
            <person name="Visser M.E."/>
            <person name="Megens H.J."/>
        </authorList>
    </citation>
    <scope>NUCLEOTIDE SEQUENCE [LARGE SCALE GENOMIC DNA]</scope>
    <source>
        <strain evidence="11">WM2013NL</strain>
        <tissue evidence="11">Head and thorax</tissue>
    </source>
</reference>
<dbReference type="SUPFAM" id="SSF53474">
    <property type="entry name" value="alpha/beta-Hydrolases"/>
    <property type="match status" value="1"/>
</dbReference>
<evidence type="ECO:0000256" key="5">
    <source>
        <dbReference type="ARBA" id="ARBA00023098"/>
    </source>
</evidence>
<dbReference type="InterPro" id="IPR029058">
    <property type="entry name" value="AB_hydrolase_fold"/>
</dbReference>
<evidence type="ECO:0000313" key="12">
    <source>
        <dbReference type="Proteomes" id="UP000037510"/>
    </source>
</evidence>
<dbReference type="GO" id="GO:0016788">
    <property type="term" value="F:hydrolase activity, acting on ester bonds"/>
    <property type="evidence" value="ECO:0007669"/>
    <property type="project" value="InterPro"/>
</dbReference>
<dbReference type="InterPro" id="IPR000073">
    <property type="entry name" value="AB_hydrolase_1"/>
</dbReference>
<feature type="active site" description="Nucleophile" evidence="8">
    <location>
        <position position="168"/>
    </location>
</feature>
<dbReference type="AlphaFoldDB" id="A0A0L7L5K9"/>
<comment type="caution">
    <text evidence="11">The sequence shown here is derived from an EMBL/GenBank/DDBJ whole genome shotgun (WGS) entry which is preliminary data.</text>
</comment>
<keyword evidence="3 7" id="KW-0378">Hydrolase</keyword>
<dbReference type="EMBL" id="JTDY01002846">
    <property type="protein sequence ID" value="KOB70611.1"/>
    <property type="molecule type" value="Genomic_DNA"/>
</dbReference>
<sequence length="430" mass="47858">MSIIYAVITVLLIHGASSLLSPSAIKGTLMGIPEDGLLNFTQMAVKYNKSAEEHQVTTEDGYVLTLFRLPGDKGPVLMNHGVFDSADGWILRGNNSLAIMLADAGYDVWLANQRGCRYSRKHVSLNPDKDPEFWDYSAHEYGIYDLPANIDYILNATGQSQLIIIGFSEGTTATFILGSTKPEYNAKIKSFVALAPIAFLQNASGPLKALIHLGPLLNGLLPFFEISGFFSLSKAIINLICTQLVIGYDFCFGVFFNPLIGPHFEAIDSSFFKVIIGHFPAGTSKKNLIHYSQIGIRSTFAAYDYGTLKNLEIYGAFVPPSYDLGKVTMKVVLVSGRNDKVSAIADVQILRDKLPNVVDWNILEDPLYNHLDHLWAVDAHKVEYPYVIDMLANCFFFKHLYADDLQIIAIPKLMRSRMRSNRPCSEIQRL</sequence>
<dbReference type="Pfam" id="PF00561">
    <property type="entry name" value="Abhydrolase_1"/>
    <property type="match status" value="1"/>
</dbReference>
<dbReference type="FunFam" id="3.40.50.1820:FF:000057">
    <property type="entry name" value="Lipase"/>
    <property type="match status" value="1"/>
</dbReference>
<name>A0A0L7L5K9_OPEBR</name>
<keyword evidence="2 9" id="KW-0732">Signal</keyword>
<keyword evidence="12" id="KW-1185">Reference proteome</keyword>
<dbReference type="GO" id="GO:0016042">
    <property type="term" value="P:lipid catabolic process"/>
    <property type="evidence" value="ECO:0007669"/>
    <property type="project" value="UniProtKB-KW"/>
</dbReference>
<evidence type="ECO:0000256" key="2">
    <source>
        <dbReference type="ARBA" id="ARBA00022729"/>
    </source>
</evidence>
<evidence type="ECO:0000256" key="8">
    <source>
        <dbReference type="PIRSR" id="PIRSR000862-1"/>
    </source>
</evidence>
<dbReference type="PANTHER" id="PTHR11005">
    <property type="entry name" value="LYSOSOMAL ACID LIPASE-RELATED"/>
    <property type="match status" value="1"/>
</dbReference>
<feature type="active site" description="Charge relay system" evidence="8">
    <location>
        <position position="370"/>
    </location>
</feature>
<gene>
    <name evidence="11" type="ORF">OBRU01_14762</name>
</gene>
<evidence type="ECO:0000256" key="3">
    <source>
        <dbReference type="ARBA" id="ARBA00022801"/>
    </source>
</evidence>
<evidence type="ECO:0000256" key="1">
    <source>
        <dbReference type="ARBA" id="ARBA00010701"/>
    </source>
</evidence>
<dbReference type="STRING" id="104452.A0A0L7L5K9"/>
<dbReference type="Gene3D" id="3.40.50.1820">
    <property type="entry name" value="alpha/beta hydrolase"/>
    <property type="match status" value="1"/>
</dbReference>
<protein>
    <recommendedName>
        <fullName evidence="7">Lipase</fullName>
    </recommendedName>
</protein>
<keyword evidence="5" id="KW-0443">Lipid metabolism</keyword>
<evidence type="ECO:0000256" key="7">
    <source>
        <dbReference type="PIRNR" id="PIRNR000862"/>
    </source>
</evidence>
<accession>A0A0L7L5K9</accession>
<evidence type="ECO:0000313" key="11">
    <source>
        <dbReference type="EMBL" id="KOB70611.1"/>
    </source>
</evidence>
<proteinExistence type="inferred from homology"/>
<feature type="active site" description="Charge relay system" evidence="8">
    <location>
        <position position="339"/>
    </location>
</feature>
<feature type="signal peptide" evidence="9">
    <location>
        <begin position="1"/>
        <end position="18"/>
    </location>
</feature>
<evidence type="ECO:0000256" key="4">
    <source>
        <dbReference type="ARBA" id="ARBA00022963"/>
    </source>
</evidence>
<evidence type="ECO:0000256" key="9">
    <source>
        <dbReference type="SAM" id="SignalP"/>
    </source>
</evidence>
<comment type="similarity">
    <text evidence="1 7">Belongs to the AB hydrolase superfamily. Lipase family.</text>
</comment>
<evidence type="ECO:0000259" key="10">
    <source>
        <dbReference type="Pfam" id="PF00561"/>
    </source>
</evidence>
<evidence type="ECO:0000256" key="6">
    <source>
        <dbReference type="ARBA" id="ARBA00023180"/>
    </source>
</evidence>
<keyword evidence="6" id="KW-0325">Glycoprotein</keyword>
<dbReference type="InterPro" id="IPR025483">
    <property type="entry name" value="Lipase_euk"/>
</dbReference>
<dbReference type="PIRSF" id="PIRSF000862">
    <property type="entry name" value="Steryl_ester_lip"/>
    <property type="match status" value="1"/>
</dbReference>
<feature type="domain" description="AB hydrolase-1" evidence="10">
    <location>
        <begin position="75"/>
        <end position="356"/>
    </location>
</feature>
<keyword evidence="4 7" id="KW-0442">Lipid degradation</keyword>
<organism evidence="11 12">
    <name type="scientific">Operophtera brumata</name>
    <name type="common">Winter moth</name>
    <name type="synonym">Phalaena brumata</name>
    <dbReference type="NCBI Taxonomy" id="104452"/>
    <lineage>
        <taxon>Eukaryota</taxon>
        <taxon>Metazoa</taxon>
        <taxon>Ecdysozoa</taxon>
        <taxon>Arthropoda</taxon>
        <taxon>Hexapoda</taxon>
        <taxon>Insecta</taxon>
        <taxon>Pterygota</taxon>
        <taxon>Neoptera</taxon>
        <taxon>Endopterygota</taxon>
        <taxon>Lepidoptera</taxon>
        <taxon>Glossata</taxon>
        <taxon>Ditrysia</taxon>
        <taxon>Geometroidea</taxon>
        <taxon>Geometridae</taxon>
        <taxon>Larentiinae</taxon>
        <taxon>Operophtera</taxon>
    </lineage>
</organism>
<dbReference type="Proteomes" id="UP000037510">
    <property type="component" value="Unassembled WGS sequence"/>
</dbReference>
<feature type="chain" id="PRO_5005573018" description="Lipase" evidence="9">
    <location>
        <begin position="19"/>
        <end position="430"/>
    </location>
</feature>